<keyword evidence="3 4" id="KW-0648">Protein biosynthesis</keyword>
<dbReference type="Proteomes" id="UP000629468">
    <property type="component" value="Unassembled WGS sequence"/>
</dbReference>
<reference evidence="5 6" key="1">
    <citation type="journal article" name="Sci. Rep.">
        <title>Telomere-to-telomere assembled and centromere annotated genomes of the two main subspecies of the button mushroom Agaricus bisporus reveal especially polymorphic chromosome ends.</title>
        <authorList>
            <person name="Sonnenberg A.S.M."/>
            <person name="Sedaghat-Telgerd N."/>
            <person name="Lavrijssen B."/>
            <person name="Ohm R.A."/>
            <person name="Hendrickx P.M."/>
            <person name="Scholtmeijer K."/>
            <person name="Baars J.J.P."/>
            <person name="van Peer A."/>
        </authorList>
    </citation>
    <scope>NUCLEOTIDE SEQUENCE [LARGE SCALE GENOMIC DNA]</scope>
    <source>
        <strain evidence="5 6">H119_p4</strain>
    </source>
</reference>
<dbReference type="HAMAP" id="MF_03011">
    <property type="entry name" value="eIF3l"/>
    <property type="match status" value="1"/>
</dbReference>
<dbReference type="EMBL" id="JABXXO010000015">
    <property type="protein sequence ID" value="KAF7760213.1"/>
    <property type="molecule type" value="Genomic_DNA"/>
</dbReference>
<dbReference type="AlphaFoldDB" id="A0A8H7C0Z6"/>
<dbReference type="GO" id="GO:0016282">
    <property type="term" value="C:eukaryotic 43S preinitiation complex"/>
    <property type="evidence" value="ECO:0007669"/>
    <property type="project" value="UniProtKB-UniRule"/>
</dbReference>
<evidence type="ECO:0000256" key="1">
    <source>
        <dbReference type="ARBA" id="ARBA00022490"/>
    </source>
</evidence>
<dbReference type="Pfam" id="PF10255">
    <property type="entry name" value="Paf67"/>
    <property type="match status" value="1"/>
</dbReference>
<evidence type="ECO:0000256" key="3">
    <source>
        <dbReference type="ARBA" id="ARBA00022917"/>
    </source>
</evidence>
<comment type="caution">
    <text evidence="5">The sequence shown here is derived from an EMBL/GenBank/DDBJ whole genome shotgun (WGS) entry which is preliminary data.</text>
</comment>
<dbReference type="GO" id="GO:0003743">
    <property type="term" value="F:translation initiation factor activity"/>
    <property type="evidence" value="ECO:0007669"/>
    <property type="project" value="UniProtKB-UniRule"/>
</dbReference>
<name>A0A8H7C0Z6_AGABI</name>
<dbReference type="GO" id="GO:0005852">
    <property type="term" value="C:eukaryotic translation initiation factor 3 complex"/>
    <property type="evidence" value="ECO:0007669"/>
    <property type="project" value="UniProtKB-UniRule"/>
</dbReference>
<comment type="subunit">
    <text evidence="4">Component of the eukaryotic translation initiation factor 3 (eIF-3) complex.</text>
</comment>
<evidence type="ECO:0000256" key="4">
    <source>
        <dbReference type="HAMAP-Rule" id="MF_03011"/>
    </source>
</evidence>
<dbReference type="GO" id="GO:0033290">
    <property type="term" value="C:eukaryotic 48S preinitiation complex"/>
    <property type="evidence" value="ECO:0007669"/>
    <property type="project" value="UniProtKB-UniRule"/>
</dbReference>
<dbReference type="InterPro" id="IPR019382">
    <property type="entry name" value="eIF3l"/>
</dbReference>
<accession>A0A8H7C0Z6</accession>
<gene>
    <name evidence="5" type="ORF">Agabi119p4_10889</name>
</gene>
<dbReference type="PANTHER" id="PTHR13242:SF0">
    <property type="entry name" value="EUKARYOTIC TRANSLATION INITIATION FACTOR 3 SUBUNIT L"/>
    <property type="match status" value="1"/>
</dbReference>
<protein>
    <recommendedName>
        <fullName evidence="4">Eukaryotic translation initiation factor 3 subunit L</fullName>
        <shortName evidence="4">eIF3l</shortName>
    </recommendedName>
</protein>
<comment type="subcellular location">
    <subcellularLocation>
        <location evidence="4">Cytoplasm</location>
    </subcellularLocation>
</comment>
<organism evidence="5 6">
    <name type="scientific">Agaricus bisporus var. burnettii</name>
    <dbReference type="NCBI Taxonomy" id="192524"/>
    <lineage>
        <taxon>Eukaryota</taxon>
        <taxon>Fungi</taxon>
        <taxon>Dikarya</taxon>
        <taxon>Basidiomycota</taxon>
        <taxon>Agaricomycotina</taxon>
        <taxon>Agaricomycetes</taxon>
        <taxon>Agaricomycetidae</taxon>
        <taxon>Agaricales</taxon>
        <taxon>Agaricineae</taxon>
        <taxon>Agaricaceae</taxon>
        <taxon>Agaricus</taxon>
    </lineage>
</organism>
<keyword evidence="2 4" id="KW-0396">Initiation factor</keyword>
<sequence>MAHQQVPMWAAEADIDEEVDSILAIGNYGQGHFEDAPIQHPQFDEASIIAIQQHMAQQAAFSQIPDVVKAFIVRFYQAVLDNNLDEITVAYESGWNKYTEKFYSRTEWPEAEVIAPLVNDDPIFLILYRELYYRHVYSRLQPNIDDRFHSYENSCELFNYLLNSDGPVKLELPEQWLWDIIDEFIYQYQVFCTWRSKVKSKTDEELLMLAEGGPVWSSYSVLNVLYSLMQKSKINDYIVAQREGKSPEEIAEIIGEFGQRPLYRMLGYFSIIGLLRVHVLLGDFTLALKVMENVELNQKSPFTRVTACHVTTYYYVGFCYIMLRRYPDAIRTFVTILNFILRMRQYHTRSYQYDQISKTADRMYALFAICNALSPTRLDDNIANVAKERFNDQYSKISRGGPEAISAFEELFLYACPKFICANPPPYEDANAMATLLQPSSPTDSANTGFDATQRHLALFLSDVAAQSPVPTLRSFLKLYTSLDAKKLANFLDADEEEMVQEMMVMKQASKSLSRVPGGEFAGLLDGQVITTSDLNFVIDENMVHITESTVGRRYAGWFIKNTERTQKIFDDLKHMPLPTPPASILNNASGISGGANPGLAASAIAASVAAPAVVPKEVVDAQAQAQAQAQKAASAQKKVAWGGVRA</sequence>
<dbReference type="PANTHER" id="PTHR13242">
    <property type="entry name" value="EUKARYOTIC TRANSLATION INITIATION FACTOR 3"/>
    <property type="match status" value="1"/>
</dbReference>
<proteinExistence type="inferred from homology"/>
<dbReference type="GO" id="GO:0001732">
    <property type="term" value="P:formation of cytoplasmic translation initiation complex"/>
    <property type="evidence" value="ECO:0007669"/>
    <property type="project" value="UniProtKB-UniRule"/>
</dbReference>
<comment type="function">
    <text evidence="4">Component of the eukaryotic translation initiation factor 3 (eIF-3) complex, which is involved in protein synthesis of a specialized repertoire of mRNAs and, together with other initiation factors, stimulates binding of mRNA and methionyl-tRNAi to the 40S ribosome. The eIF-3 complex specifically targets and initiates translation of a subset of mRNAs involved in cell proliferation.</text>
</comment>
<comment type="similarity">
    <text evidence="4">Belongs to the eIF-3 subunit L family.</text>
</comment>
<evidence type="ECO:0000313" key="5">
    <source>
        <dbReference type="EMBL" id="KAF7760213.1"/>
    </source>
</evidence>
<keyword evidence="1 4" id="KW-0963">Cytoplasm</keyword>
<evidence type="ECO:0000313" key="6">
    <source>
        <dbReference type="Proteomes" id="UP000629468"/>
    </source>
</evidence>
<evidence type="ECO:0000256" key="2">
    <source>
        <dbReference type="ARBA" id="ARBA00022540"/>
    </source>
</evidence>